<protein>
    <recommendedName>
        <fullName evidence="3">GNAT family N-acetyltransferase</fullName>
    </recommendedName>
</protein>
<dbReference type="RefSeq" id="WP_093986636.1">
    <property type="nucleotide sequence ID" value="NZ_BMDE01000003.1"/>
</dbReference>
<proteinExistence type="predicted"/>
<dbReference type="InterPro" id="IPR016181">
    <property type="entry name" value="Acyl_CoA_acyltransferase"/>
</dbReference>
<dbReference type="SUPFAM" id="SSF55729">
    <property type="entry name" value="Acyl-CoA N-acyltransferases (Nat)"/>
    <property type="match status" value="1"/>
</dbReference>
<name>A0ABQ2AIH4_9PSED</name>
<evidence type="ECO:0000313" key="1">
    <source>
        <dbReference type="EMBL" id="GGH91711.1"/>
    </source>
</evidence>
<sequence>MNILRYTAAYKSEWNLFVKSSKNGHFFFDRDYMDYHSDRFKDHSLLIYSPSGKLLALLPANEHEKYIYTHQGLTFGGFIVDDKIKTAEMLDVFHAVRVFLKTAGFERLIYKCIPYIYYIKPSEEDRYALFINGATLIRRDVTSTVDLATPPKYSKGRKWSINKAKKEGVLVYESNNYAAFWELLEGVLHENHSAKPVHSVDEIALLASRFPENIRLFLARKEETILSGALMYENQYIVHTQYMANSAEGREIGALDLVIDHLLTGYYKGKRYFDFGISCEQNGRYLNVGLISQKEGFGARPIVHDFYELKL</sequence>
<evidence type="ECO:0000313" key="2">
    <source>
        <dbReference type="Proteomes" id="UP000655550"/>
    </source>
</evidence>
<reference evidence="2" key="1">
    <citation type="journal article" date="2019" name="Int. J. Syst. Evol. Microbiol.">
        <title>The Global Catalogue of Microorganisms (GCM) 10K type strain sequencing project: providing services to taxonomists for standard genome sequencing and annotation.</title>
        <authorList>
            <consortium name="The Broad Institute Genomics Platform"/>
            <consortium name="The Broad Institute Genome Sequencing Center for Infectious Disease"/>
            <person name="Wu L."/>
            <person name="Ma J."/>
        </authorList>
    </citation>
    <scope>NUCLEOTIDE SEQUENCE [LARGE SCALE GENOMIC DNA]</scope>
    <source>
        <strain evidence="2">CCM 8778</strain>
    </source>
</reference>
<dbReference type="Gene3D" id="3.40.630.30">
    <property type="match status" value="1"/>
</dbReference>
<evidence type="ECO:0008006" key="3">
    <source>
        <dbReference type="Google" id="ProtNLM"/>
    </source>
</evidence>
<accession>A0ABQ2AIH4</accession>
<dbReference type="EMBL" id="BMDE01000003">
    <property type="protein sequence ID" value="GGH91711.1"/>
    <property type="molecule type" value="Genomic_DNA"/>
</dbReference>
<comment type="caution">
    <text evidence="1">The sequence shown here is derived from an EMBL/GenBank/DDBJ whole genome shotgun (WGS) entry which is preliminary data.</text>
</comment>
<organism evidence="1 2">
    <name type="scientific">Pseudomonas fluvialis</name>
    <dbReference type="NCBI Taxonomy" id="1793966"/>
    <lineage>
        <taxon>Bacteria</taxon>
        <taxon>Pseudomonadati</taxon>
        <taxon>Pseudomonadota</taxon>
        <taxon>Gammaproteobacteria</taxon>
        <taxon>Pseudomonadales</taxon>
        <taxon>Pseudomonadaceae</taxon>
        <taxon>Pseudomonas</taxon>
    </lineage>
</organism>
<gene>
    <name evidence="1" type="ORF">GCM10007363_12260</name>
</gene>
<keyword evidence="2" id="KW-1185">Reference proteome</keyword>
<dbReference type="Proteomes" id="UP000655550">
    <property type="component" value="Unassembled WGS sequence"/>
</dbReference>